<evidence type="ECO:0000259" key="1">
    <source>
        <dbReference type="Pfam" id="PF07238"/>
    </source>
</evidence>
<organism evidence="2 3">
    <name type="scientific">Novosphingobium cyanobacteriorum</name>
    <dbReference type="NCBI Taxonomy" id="3024215"/>
    <lineage>
        <taxon>Bacteria</taxon>
        <taxon>Pseudomonadati</taxon>
        <taxon>Pseudomonadota</taxon>
        <taxon>Alphaproteobacteria</taxon>
        <taxon>Sphingomonadales</taxon>
        <taxon>Sphingomonadaceae</taxon>
        <taxon>Novosphingobium</taxon>
    </lineage>
</organism>
<comment type="caution">
    <text evidence="2">The sequence shown here is derived from an EMBL/GenBank/DDBJ whole genome shotgun (WGS) entry which is preliminary data.</text>
</comment>
<evidence type="ECO:0000313" key="2">
    <source>
        <dbReference type="EMBL" id="MDF8335014.1"/>
    </source>
</evidence>
<dbReference type="Gene3D" id="2.40.10.220">
    <property type="entry name" value="predicted glycosyltransferase like domains"/>
    <property type="match status" value="1"/>
</dbReference>
<sequence length="133" mass="14560">MTTRDRRKTHRIASENVIHVRSAMQKIHGVSLVDLSVSGCRVKVLGSSIAAGQLLIVRPEGIEGLEGVVRWVEDGEAGIEFNRPLHPSVLDHLVSQPHPSHGEADSVYGRTPVFGSSAMLPISRRFEVYRSVA</sequence>
<protein>
    <submittedName>
        <fullName evidence="2">PilZ domain-containing protein</fullName>
    </submittedName>
</protein>
<evidence type="ECO:0000313" key="3">
    <source>
        <dbReference type="Proteomes" id="UP001222770"/>
    </source>
</evidence>
<accession>A0ABT6CNC3</accession>
<dbReference type="EMBL" id="JAROCY010000019">
    <property type="protein sequence ID" value="MDF8335014.1"/>
    <property type="molecule type" value="Genomic_DNA"/>
</dbReference>
<keyword evidence="3" id="KW-1185">Reference proteome</keyword>
<dbReference type="Pfam" id="PF07238">
    <property type="entry name" value="PilZ"/>
    <property type="match status" value="1"/>
</dbReference>
<proteinExistence type="predicted"/>
<dbReference type="RefSeq" id="WP_277279784.1">
    <property type="nucleotide sequence ID" value="NZ_JAROCY010000019.1"/>
</dbReference>
<name>A0ABT6CNC3_9SPHN</name>
<dbReference type="InterPro" id="IPR009875">
    <property type="entry name" value="PilZ_domain"/>
</dbReference>
<feature type="domain" description="PilZ" evidence="1">
    <location>
        <begin position="5"/>
        <end position="93"/>
    </location>
</feature>
<dbReference type="SUPFAM" id="SSF141371">
    <property type="entry name" value="PilZ domain-like"/>
    <property type="match status" value="1"/>
</dbReference>
<gene>
    <name evidence="2" type="ORF">POM99_17535</name>
</gene>
<dbReference type="Proteomes" id="UP001222770">
    <property type="component" value="Unassembled WGS sequence"/>
</dbReference>
<reference evidence="2 3" key="1">
    <citation type="submission" date="2023-03" db="EMBL/GenBank/DDBJ databases">
        <title>Novosphingobium cyanobacteriorum sp. nov., isolated from a eutrophic reservoir during the Microcystis bloom period.</title>
        <authorList>
            <person name="Kang M."/>
            <person name="Le V."/>
            <person name="Ko S.-R."/>
            <person name="Lee S.-A."/>
            <person name="Ahn C.-Y."/>
        </authorList>
    </citation>
    <scope>NUCLEOTIDE SEQUENCE [LARGE SCALE GENOMIC DNA]</scope>
    <source>
        <strain evidence="2 3">HBC54</strain>
    </source>
</reference>